<protein>
    <submittedName>
        <fullName evidence="2">Uncharacterized protein</fullName>
    </submittedName>
</protein>
<name>A0ABU9T4V3_9HYPH</name>
<reference evidence="2 3" key="1">
    <citation type="submission" date="2024-03" db="EMBL/GenBank/DDBJ databases">
        <title>Community enrichment and isolation of bacterial strains for fucoidan degradation.</title>
        <authorList>
            <person name="Sichert A."/>
        </authorList>
    </citation>
    <scope>NUCLEOTIDE SEQUENCE [LARGE SCALE GENOMIC DNA]</scope>
    <source>
        <strain evidence="2 3">AS62</strain>
    </source>
</reference>
<evidence type="ECO:0000256" key="1">
    <source>
        <dbReference type="SAM" id="Coils"/>
    </source>
</evidence>
<keyword evidence="3" id="KW-1185">Reference proteome</keyword>
<evidence type="ECO:0000313" key="2">
    <source>
        <dbReference type="EMBL" id="MEM5500763.1"/>
    </source>
</evidence>
<comment type="caution">
    <text evidence="2">The sequence shown here is derived from an EMBL/GenBank/DDBJ whole genome shotgun (WGS) entry which is preliminary data.</text>
</comment>
<organism evidence="2 3">
    <name type="scientific">Ahrensia kielensis</name>
    <dbReference type="NCBI Taxonomy" id="76980"/>
    <lineage>
        <taxon>Bacteria</taxon>
        <taxon>Pseudomonadati</taxon>
        <taxon>Pseudomonadota</taxon>
        <taxon>Alphaproteobacteria</taxon>
        <taxon>Hyphomicrobiales</taxon>
        <taxon>Ahrensiaceae</taxon>
        <taxon>Ahrensia</taxon>
    </lineage>
</organism>
<accession>A0ABU9T4V3</accession>
<sequence>MFSTAKCGHCGKTGTKVQEISPVGAAYKQMAVCCQSCSAILGVTGYYDSGTLLKQAERERAELSQKVQRLEQQLISISHRLQR</sequence>
<keyword evidence="1" id="KW-0175">Coiled coil</keyword>
<gene>
    <name evidence="2" type="ORF">WNY59_04080</name>
</gene>
<proteinExistence type="predicted"/>
<evidence type="ECO:0000313" key="3">
    <source>
        <dbReference type="Proteomes" id="UP001477870"/>
    </source>
</evidence>
<dbReference type="Proteomes" id="UP001477870">
    <property type="component" value="Unassembled WGS sequence"/>
</dbReference>
<dbReference type="EMBL" id="JBBMQO010000002">
    <property type="protein sequence ID" value="MEM5500763.1"/>
    <property type="molecule type" value="Genomic_DNA"/>
</dbReference>
<dbReference type="RefSeq" id="WP_342847088.1">
    <property type="nucleotide sequence ID" value="NZ_JBBMQO010000002.1"/>
</dbReference>
<feature type="coiled-coil region" evidence="1">
    <location>
        <begin position="53"/>
        <end position="80"/>
    </location>
</feature>